<protein>
    <submittedName>
        <fullName evidence="2">K(+)-transporting ATPase subunit F</fullName>
    </submittedName>
</protein>
<dbReference type="InterPro" id="IPR011726">
    <property type="entry name" value="KdpF"/>
</dbReference>
<sequence>MRLPFRTRYGLLSIRSAVMIALAGLLAAALFVYLFYALIKPERF</sequence>
<keyword evidence="1" id="KW-1133">Transmembrane helix</keyword>
<feature type="transmembrane region" description="Helical" evidence="1">
    <location>
        <begin position="12"/>
        <end position="39"/>
    </location>
</feature>
<dbReference type="Proteomes" id="UP000826462">
    <property type="component" value="Chromosome 2"/>
</dbReference>
<reference evidence="2 3" key="1">
    <citation type="submission" date="2021-07" db="EMBL/GenBank/DDBJ databases">
        <title>Paraburkholderia edwinii protects Aspergillus sp. from phenazines by acting as a toxin sponge.</title>
        <authorList>
            <person name="Dahlstrom K.M."/>
            <person name="Newman D.K."/>
        </authorList>
    </citation>
    <scope>NUCLEOTIDE SEQUENCE [LARGE SCALE GENOMIC DNA]</scope>
    <source>
        <strain evidence="2 3">Pe01</strain>
    </source>
</reference>
<evidence type="ECO:0000313" key="3">
    <source>
        <dbReference type="Proteomes" id="UP000826462"/>
    </source>
</evidence>
<dbReference type="EMBL" id="CP080096">
    <property type="protein sequence ID" value="QYD71508.1"/>
    <property type="molecule type" value="Genomic_DNA"/>
</dbReference>
<keyword evidence="1" id="KW-0472">Membrane</keyword>
<gene>
    <name evidence="2" type="primary">kdpF</name>
    <name evidence="2" type="ORF">KZJ38_31335</name>
</gene>
<evidence type="ECO:0000256" key="1">
    <source>
        <dbReference type="SAM" id="Phobius"/>
    </source>
</evidence>
<proteinExistence type="predicted"/>
<keyword evidence="1" id="KW-0812">Transmembrane</keyword>
<accession>A0ABX8UR57</accession>
<name>A0ABX8UR57_9BURK</name>
<keyword evidence="3" id="KW-1185">Reference proteome</keyword>
<dbReference type="Pfam" id="PF09604">
    <property type="entry name" value="Potass_KdpF"/>
    <property type="match status" value="1"/>
</dbReference>
<dbReference type="NCBIfam" id="TIGR02115">
    <property type="entry name" value="potass_kdpF"/>
    <property type="match status" value="1"/>
</dbReference>
<evidence type="ECO:0000313" key="2">
    <source>
        <dbReference type="EMBL" id="QYD71508.1"/>
    </source>
</evidence>
<dbReference type="RefSeq" id="WP_219800937.1">
    <property type="nucleotide sequence ID" value="NZ_CP080096.1"/>
</dbReference>
<organism evidence="2 3">
    <name type="scientific">Paraburkholderia edwinii</name>
    <dbReference type="NCBI Taxonomy" id="2861782"/>
    <lineage>
        <taxon>Bacteria</taxon>
        <taxon>Pseudomonadati</taxon>
        <taxon>Pseudomonadota</taxon>
        <taxon>Betaproteobacteria</taxon>
        <taxon>Burkholderiales</taxon>
        <taxon>Burkholderiaceae</taxon>
        <taxon>Paraburkholderia</taxon>
    </lineage>
</organism>